<dbReference type="Gene3D" id="2.170.130.10">
    <property type="entry name" value="TonB-dependent receptor, plug domain"/>
    <property type="match status" value="1"/>
</dbReference>
<reference evidence="14 15" key="1">
    <citation type="submission" date="2015-07" db="EMBL/GenBank/DDBJ databases">
        <title>The draft genome sequence of Leadbetterella sp. JN14-9.</title>
        <authorList>
            <person name="Liu Y."/>
            <person name="Du J."/>
            <person name="Shao Z."/>
        </authorList>
    </citation>
    <scope>NUCLEOTIDE SEQUENCE [LARGE SCALE GENOMIC DNA]</scope>
    <source>
        <strain evidence="14 15">JN14-9</strain>
    </source>
</reference>
<evidence type="ECO:0000256" key="1">
    <source>
        <dbReference type="ARBA" id="ARBA00004571"/>
    </source>
</evidence>
<comment type="similarity">
    <text evidence="9 10">Belongs to the TonB-dependent receptor family.</text>
</comment>
<dbReference type="EMBL" id="LGTQ01000015">
    <property type="protein sequence ID" value="KPM46790.1"/>
    <property type="molecule type" value="Genomic_DNA"/>
</dbReference>
<evidence type="ECO:0000259" key="12">
    <source>
        <dbReference type="Pfam" id="PF00593"/>
    </source>
</evidence>
<dbReference type="PANTHER" id="PTHR30069:SF49">
    <property type="entry name" value="OUTER MEMBRANE PROTEIN C"/>
    <property type="match status" value="1"/>
</dbReference>
<dbReference type="GO" id="GO:0044718">
    <property type="term" value="P:siderophore transmembrane transport"/>
    <property type="evidence" value="ECO:0007669"/>
    <property type="project" value="TreeGrafter"/>
</dbReference>
<keyword evidence="2 9" id="KW-0813">Transport</keyword>
<dbReference type="SUPFAM" id="SSF56935">
    <property type="entry name" value="Porins"/>
    <property type="match status" value="1"/>
</dbReference>
<feature type="chain" id="PRO_5006136026" description="TonB-dependent receptor" evidence="11">
    <location>
        <begin position="23"/>
        <end position="745"/>
    </location>
</feature>
<dbReference type="GO" id="GO:0015344">
    <property type="term" value="F:siderophore uptake transmembrane transporter activity"/>
    <property type="evidence" value="ECO:0007669"/>
    <property type="project" value="TreeGrafter"/>
</dbReference>
<dbReference type="Proteomes" id="UP000050454">
    <property type="component" value="Unassembled WGS sequence"/>
</dbReference>
<evidence type="ECO:0000256" key="9">
    <source>
        <dbReference type="PROSITE-ProRule" id="PRU01360"/>
    </source>
</evidence>
<evidence type="ECO:0008006" key="16">
    <source>
        <dbReference type="Google" id="ProtNLM"/>
    </source>
</evidence>
<dbReference type="PATRIC" id="fig|1605367.3.peg.1192"/>
<keyword evidence="6 10" id="KW-0798">TonB box</keyword>
<keyword evidence="8 9" id="KW-0998">Cell outer membrane</keyword>
<name>A0A0P7BN87_9BACT</name>
<dbReference type="PANTHER" id="PTHR30069">
    <property type="entry name" value="TONB-DEPENDENT OUTER MEMBRANE RECEPTOR"/>
    <property type="match status" value="1"/>
</dbReference>
<accession>A0A0P7BN87</accession>
<keyword evidence="15" id="KW-1185">Reference proteome</keyword>
<protein>
    <recommendedName>
        <fullName evidence="16">TonB-dependent receptor</fullName>
    </recommendedName>
</protein>
<dbReference type="RefSeq" id="WP_055151744.1">
    <property type="nucleotide sequence ID" value="NZ_JXSZ01000015.1"/>
</dbReference>
<gene>
    <name evidence="14" type="ORF">AFM12_18745</name>
</gene>
<feature type="domain" description="TonB-dependent receptor-like beta-barrel" evidence="12">
    <location>
        <begin position="274"/>
        <end position="712"/>
    </location>
</feature>
<dbReference type="InterPro" id="IPR010917">
    <property type="entry name" value="TonB_rcpt_CS"/>
</dbReference>
<sequence>MKNHTQITAGLLFALLFSSAVAFSQQIQLKDTETGEPIAFATYQYAGRQGHADAEGRINLTGQPGQNLCLSHLNYGQWCLQTDEIQKGGTFYRPSQTRELFPSSVIALRPKKDEVQSHKLEHQDKLAHDAGSLLSADPAIAGIRKSGGYGFDPVLRGFKYDQINVVMNGAQGATAACPNRMDPPTSQVAPNMTDKIEIIKGPYALRYGNGLGATINFVSAPLAFHTENEIYGRASLSYETNLNAARSEAMIGNSGKNHLLELFGSWSKGNDYKAGNGNVIQADFNRASYGGNLGLKLGKTQTLKLSALRNLAKNTDFAALMMDLRNDDTRMYNAEHRILFKGSALKSVQTTAYYSEVNHLMDNLLKNLTPRMMDASTDAFTQNYGFRSEAKMLFGKNALFTGVDHRTEYARGLRTRTFLMGPNMGRSMTDDPWQNSSIRRYSLFSEYQINRDFLRLVFSGRMELNEGAIRNTSPEFANVTVSQSGFKPIASLSAGGLYNLPKGFTIGLWAARALRAPGLSERYINFFAIGRDSYELVGDPGLKPETNNQADLTLEYKSKRITVSADVFYSYIQNYINSRIDPELTPRIANSPGVRRFVNINKAVKKGIETRIEHSLTAWLSHELAFAYTNAQNVTEDVPLPETAPADLRYSLRLSLIENKLQVATHYRHVWKQDRIDVNYGEMVTPRFDLFSISAGYHILKNVRVRAAANNLLNTTYYEHLSRALGTGQLYAPGRSFDLTLSWSF</sequence>
<keyword evidence="3 9" id="KW-1134">Transmembrane beta strand</keyword>
<dbReference type="InterPro" id="IPR000531">
    <property type="entry name" value="Beta-barrel_TonB"/>
</dbReference>
<feature type="domain" description="TonB-dependent receptor plug" evidence="13">
    <location>
        <begin position="124"/>
        <end position="210"/>
    </location>
</feature>
<dbReference type="STRING" id="1605367.AFM12_18745"/>
<keyword evidence="5 11" id="KW-0732">Signal</keyword>
<dbReference type="InterPro" id="IPR039426">
    <property type="entry name" value="TonB-dep_rcpt-like"/>
</dbReference>
<dbReference type="AlphaFoldDB" id="A0A0P7BN87"/>
<dbReference type="CDD" id="cd01347">
    <property type="entry name" value="ligand_gated_channel"/>
    <property type="match status" value="1"/>
</dbReference>
<dbReference type="Gene3D" id="2.40.170.20">
    <property type="entry name" value="TonB-dependent receptor, beta-barrel domain"/>
    <property type="match status" value="1"/>
</dbReference>
<evidence type="ECO:0000256" key="2">
    <source>
        <dbReference type="ARBA" id="ARBA00022448"/>
    </source>
</evidence>
<keyword evidence="7 9" id="KW-0472">Membrane</keyword>
<dbReference type="Pfam" id="PF07715">
    <property type="entry name" value="Plug"/>
    <property type="match status" value="1"/>
</dbReference>
<evidence type="ECO:0000256" key="8">
    <source>
        <dbReference type="ARBA" id="ARBA00023237"/>
    </source>
</evidence>
<proteinExistence type="inferred from homology"/>
<dbReference type="InterPro" id="IPR037066">
    <property type="entry name" value="Plug_dom_sf"/>
</dbReference>
<keyword evidence="4 9" id="KW-0812">Transmembrane</keyword>
<evidence type="ECO:0000259" key="13">
    <source>
        <dbReference type="Pfam" id="PF07715"/>
    </source>
</evidence>
<comment type="caution">
    <text evidence="14">The sequence shown here is derived from an EMBL/GenBank/DDBJ whole genome shotgun (WGS) entry which is preliminary data.</text>
</comment>
<comment type="subcellular location">
    <subcellularLocation>
        <location evidence="1 9">Cell outer membrane</location>
        <topology evidence="1 9">Multi-pass membrane protein</topology>
    </subcellularLocation>
</comment>
<evidence type="ECO:0000313" key="14">
    <source>
        <dbReference type="EMBL" id="KPM46790.1"/>
    </source>
</evidence>
<evidence type="ECO:0000256" key="6">
    <source>
        <dbReference type="ARBA" id="ARBA00023077"/>
    </source>
</evidence>
<dbReference type="PROSITE" id="PS01156">
    <property type="entry name" value="TONB_DEPENDENT_REC_2"/>
    <property type="match status" value="1"/>
</dbReference>
<evidence type="ECO:0000256" key="4">
    <source>
        <dbReference type="ARBA" id="ARBA00022692"/>
    </source>
</evidence>
<dbReference type="GO" id="GO:0009279">
    <property type="term" value="C:cell outer membrane"/>
    <property type="evidence" value="ECO:0007669"/>
    <property type="project" value="UniProtKB-SubCell"/>
</dbReference>
<dbReference type="PROSITE" id="PS52016">
    <property type="entry name" value="TONB_DEPENDENT_REC_3"/>
    <property type="match status" value="1"/>
</dbReference>
<organism evidence="14 15">
    <name type="scientific">Jiulongibacter sediminis</name>
    <dbReference type="NCBI Taxonomy" id="1605367"/>
    <lineage>
        <taxon>Bacteria</taxon>
        <taxon>Pseudomonadati</taxon>
        <taxon>Bacteroidota</taxon>
        <taxon>Cytophagia</taxon>
        <taxon>Cytophagales</taxon>
        <taxon>Leadbetterellaceae</taxon>
        <taxon>Jiulongibacter</taxon>
    </lineage>
</organism>
<dbReference type="InterPro" id="IPR012910">
    <property type="entry name" value="Plug_dom"/>
</dbReference>
<evidence type="ECO:0000256" key="10">
    <source>
        <dbReference type="RuleBase" id="RU003357"/>
    </source>
</evidence>
<dbReference type="OrthoDB" id="9782587at2"/>
<evidence type="ECO:0000313" key="15">
    <source>
        <dbReference type="Proteomes" id="UP000050454"/>
    </source>
</evidence>
<evidence type="ECO:0000256" key="3">
    <source>
        <dbReference type="ARBA" id="ARBA00022452"/>
    </source>
</evidence>
<dbReference type="Pfam" id="PF00593">
    <property type="entry name" value="TonB_dep_Rec_b-barrel"/>
    <property type="match status" value="1"/>
</dbReference>
<evidence type="ECO:0000256" key="7">
    <source>
        <dbReference type="ARBA" id="ARBA00023136"/>
    </source>
</evidence>
<dbReference type="InterPro" id="IPR036942">
    <property type="entry name" value="Beta-barrel_TonB_sf"/>
</dbReference>
<feature type="signal peptide" evidence="11">
    <location>
        <begin position="1"/>
        <end position="22"/>
    </location>
</feature>
<evidence type="ECO:0000256" key="11">
    <source>
        <dbReference type="SAM" id="SignalP"/>
    </source>
</evidence>
<evidence type="ECO:0000256" key="5">
    <source>
        <dbReference type="ARBA" id="ARBA00022729"/>
    </source>
</evidence>